<sequence length="319" mass="37910">LQITEGLQIHKKFNISYGSRFRHSTRICLERIREAMLHHRWQEAAEYMVFYPQKLEGSEIEYRQNRELIWRISIELLHHMPNSKLEDYNNIHERMKHLGVKIYLKVSLEQSFHLMLCGQIEEAKQLLAIGESWRYGKESASQHQTAKLIQAYRSLLDYVIWCDKKFTLDDTDMHSYFRQASVHLKEIFKNPGVWDPFIVSYVEMLEFYDDHEEALKILNDYAYDDTFPPNPNAHVFLYQYLKRRGASDKKLTKVLKVKQQIQKKGDIKKALGIVMDMLDFACWRKELEVWRSLNDIIGKLNSGYEHDTTPPDCQTLAEM</sequence>
<protein>
    <submittedName>
        <fullName evidence="1">TATA box binding protein (TBP)-associated factor, RNA polymerase I, A</fullName>
    </submittedName>
</protein>
<reference evidence="1" key="2">
    <citation type="submission" date="2025-08" db="UniProtKB">
        <authorList>
            <consortium name="Ensembl"/>
        </authorList>
    </citation>
    <scope>IDENTIFICATION</scope>
</reference>
<dbReference type="PANTHER" id="PTHR32122">
    <property type="entry name" value="TATA BOX-BINDING PROTEIN ASSOCIATED FACTOR RNA POLYMERASE I SUBUNIT A"/>
    <property type="match status" value="1"/>
</dbReference>
<evidence type="ECO:0000313" key="2">
    <source>
        <dbReference type="Proteomes" id="UP000472271"/>
    </source>
</evidence>
<dbReference type="Pfam" id="PF14929">
    <property type="entry name" value="TAF1_subA"/>
    <property type="match status" value="1"/>
</dbReference>
<proteinExistence type="predicted"/>
<gene>
    <name evidence="1" type="primary">taf1a</name>
</gene>
<organism evidence="1 2">
    <name type="scientific">Sphaeramia orbicularis</name>
    <name type="common">orbiculate cardinalfish</name>
    <dbReference type="NCBI Taxonomy" id="375764"/>
    <lineage>
        <taxon>Eukaryota</taxon>
        <taxon>Metazoa</taxon>
        <taxon>Chordata</taxon>
        <taxon>Craniata</taxon>
        <taxon>Vertebrata</taxon>
        <taxon>Euteleostomi</taxon>
        <taxon>Actinopterygii</taxon>
        <taxon>Neopterygii</taxon>
        <taxon>Teleostei</taxon>
        <taxon>Neoteleostei</taxon>
        <taxon>Acanthomorphata</taxon>
        <taxon>Gobiaria</taxon>
        <taxon>Kurtiformes</taxon>
        <taxon>Apogonoidei</taxon>
        <taxon>Apogonidae</taxon>
        <taxon>Apogoninae</taxon>
        <taxon>Sphaeramia</taxon>
    </lineage>
</organism>
<keyword evidence="2" id="KW-1185">Reference proteome</keyword>
<dbReference type="AlphaFoldDB" id="A0A673BBL0"/>
<name>A0A673BBL0_9TELE</name>
<dbReference type="PANTHER" id="PTHR32122:SF1">
    <property type="entry name" value="TATA BOX-BINDING PROTEIN-ASSOCIATED FACTOR RNA POLYMERASE I SUBUNIT A"/>
    <property type="match status" value="1"/>
</dbReference>
<dbReference type="GO" id="GO:0006360">
    <property type="term" value="P:transcription by RNA polymerase I"/>
    <property type="evidence" value="ECO:0007669"/>
    <property type="project" value="InterPro"/>
</dbReference>
<reference evidence="1" key="1">
    <citation type="submission" date="2019-06" db="EMBL/GenBank/DDBJ databases">
        <authorList>
            <consortium name="Wellcome Sanger Institute Data Sharing"/>
        </authorList>
    </citation>
    <scope>NUCLEOTIDE SEQUENCE [LARGE SCALE GENOMIC DNA]</scope>
</reference>
<evidence type="ECO:0000313" key="1">
    <source>
        <dbReference type="Ensembl" id="ENSSORP00005038659.1"/>
    </source>
</evidence>
<dbReference type="InterPro" id="IPR052669">
    <property type="entry name" value="SL1/TIF-IB_Component"/>
</dbReference>
<accession>A0A673BBL0</accession>
<dbReference type="InterPro" id="IPR039495">
    <property type="entry name" value="TAF1A"/>
</dbReference>
<dbReference type="Ensembl" id="ENSSORT00005039654.1">
    <property type="protein sequence ID" value="ENSSORP00005038659.1"/>
    <property type="gene ID" value="ENSSORG00005018022.1"/>
</dbReference>
<dbReference type="GO" id="GO:0000120">
    <property type="term" value="C:RNA polymerase I transcription regulator complex"/>
    <property type="evidence" value="ECO:0007669"/>
    <property type="project" value="InterPro"/>
</dbReference>
<reference evidence="1" key="3">
    <citation type="submission" date="2025-09" db="UniProtKB">
        <authorList>
            <consortium name="Ensembl"/>
        </authorList>
    </citation>
    <scope>IDENTIFICATION</scope>
</reference>
<dbReference type="Proteomes" id="UP000472271">
    <property type="component" value="Chromosome 24"/>
</dbReference>